<dbReference type="InterPro" id="IPR029055">
    <property type="entry name" value="Ntn_hydrolases_N"/>
</dbReference>
<keyword evidence="4" id="KW-1185">Reference proteome</keyword>
<name>A0A8C6TC24_9GOBI</name>
<dbReference type="Pfam" id="PF01112">
    <property type="entry name" value="Asparaginase_2"/>
    <property type="match status" value="1"/>
</dbReference>
<sequence length="145" mass="15283">ALIKSTKNGRGVGPHLAALRRPVVLGVIEFALEAALAVGSQVLQRGGAGVDAAQRSVEAMENCFLFNAGKGSASIVDGRSARSGSVACVERVRNPVRAARSVLDKCPHALTDRRRATKTSAQRRPRPGGRRLQSARHRGAQGLIV</sequence>
<feature type="region of interest" description="Disordered" evidence="2">
    <location>
        <begin position="108"/>
        <end position="145"/>
    </location>
</feature>
<dbReference type="InterPro" id="IPR000246">
    <property type="entry name" value="Peptidase_T2"/>
</dbReference>
<accession>A0A8C6TC24</accession>
<dbReference type="GO" id="GO:0033345">
    <property type="term" value="P:L-asparagine catabolic process via L-aspartate"/>
    <property type="evidence" value="ECO:0007669"/>
    <property type="project" value="TreeGrafter"/>
</dbReference>
<reference evidence="3" key="2">
    <citation type="submission" date="2025-09" db="UniProtKB">
        <authorList>
            <consortium name="Ensembl"/>
        </authorList>
    </citation>
    <scope>IDENTIFICATION</scope>
</reference>
<dbReference type="GO" id="GO:0016787">
    <property type="term" value="F:hydrolase activity"/>
    <property type="evidence" value="ECO:0007669"/>
    <property type="project" value="InterPro"/>
</dbReference>
<evidence type="ECO:0000256" key="2">
    <source>
        <dbReference type="SAM" id="MobiDB-lite"/>
    </source>
</evidence>
<dbReference type="SUPFAM" id="SSF56235">
    <property type="entry name" value="N-terminal nucleophile aminohydrolases (Ntn hydrolases)"/>
    <property type="match status" value="1"/>
</dbReference>
<proteinExistence type="inferred from homology"/>
<dbReference type="AlphaFoldDB" id="A0A8C6TC24"/>
<reference evidence="3" key="1">
    <citation type="submission" date="2025-08" db="UniProtKB">
        <authorList>
            <consortium name="Ensembl"/>
        </authorList>
    </citation>
    <scope>IDENTIFICATION</scope>
</reference>
<comment type="similarity">
    <text evidence="1">Belongs to the Ntn-hydrolase family.</text>
</comment>
<protein>
    <submittedName>
        <fullName evidence="3">Uncharacterized protein</fullName>
    </submittedName>
</protein>
<dbReference type="PANTHER" id="PTHR10188:SF42">
    <property type="entry name" value="SI:CH211-256M1.8"/>
    <property type="match status" value="1"/>
</dbReference>
<feature type="compositionally biased region" description="Basic residues" evidence="2">
    <location>
        <begin position="115"/>
        <end position="139"/>
    </location>
</feature>
<evidence type="ECO:0000313" key="3">
    <source>
        <dbReference type="Ensembl" id="ENSNMLP00000018583.1"/>
    </source>
</evidence>
<organism evidence="3 4">
    <name type="scientific">Neogobius melanostomus</name>
    <name type="common">round goby</name>
    <dbReference type="NCBI Taxonomy" id="47308"/>
    <lineage>
        <taxon>Eukaryota</taxon>
        <taxon>Metazoa</taxon>
        <taxon>Chordata</taxon>
        <taxon>Craniata</taxon>
        <taxon>Vertebrata</taxon>
        <taxon>Euteleostomi</taxon>
        <taxon>Actinopterygii</taxon>
        <taxon>Neopterygii</taxon>
        <taxon>Teleostei</taxon>
        <taxon>Neoteleostei</taxon>
        <taxon>Acanthomorphata</taxon>
        <taxon>Gobiaria</taxon>
        <taxon>Gobiiformes</taxon>
        <taxon>Gobioidei</taxon>
        <taxon>Gobiidae</taxon>
        <taxon>Benthophilinae</taxon>
        <taxon>Neogobiini</taxon>
        <taxon>Neogobius</taxon>
    </lineage>
</organism>
<dbReference type="GO" id="GO:0005737">
    <property type="term" value="C:cytoplasm"/>
    <property type="evidence" value="ECO:0007669"/>
    <property type="project" value="TreeGrafter"/>
</dbReference>
<dbReference type="PANTHER" id="PTHR10188">
    <property type="entry name" value="L-ASPARAGINASE"/>
    <property type="match status" value="1"/>
</dbReference>
<dbReference type="Proteomes" id="UP000694523">
    <property type="component" value="Unplaced"/>
</dbReference>
<evidence type="ECO:0000256" key="1">
    <source>
        <dbReference type="ARBA" id="ARBA00010872"/>
    </source>
</evidence>
<evidence type="ECO:0000313" key="4">
    <source>
        <dbReference type="Proteomes" id="UP000694523"/>
    </source>
</evidence>
<dbReference type="Ensembl" id="ENSNMLT00000020905.1">
    <property type="protein sequence ID" value="ENSNMLP00000018583.1"/>
    <property type="gene ID" value="ENSNMLG00000012236.1"/>
</dbReference>